<dbReference type="AlphaFoldDB" id="A0A0F5YMC3"/>
<name>A0A0F5YMC3_9CYAN</name>
<feature type="compositionally biased region" description="Polar residues" evidence="1">
    <location>
        <begin position="63"/>
        <end position="74"/>
    </location>
</feature>
<feature type="transmembrane region" description="Helical" evidence="2">
    <location>
        <begin position="178"/>
        <end position="200"/>
    </location>
</feature>
<organism evidence="4 5">
    <name type="scientific">Limnoraphis robusta CS-951</name>
    <dbReference type="NCBI Taxonomy" id="1637645"/>
    <lineage>
        <taxon>Bacteria</taxon>
        <taxon>Bacillati</taxon>
        <taxon>Cyanobacteriota</taxon>
        <taxon>Cyanophyceae</taxon>
        <taxon>Oscillatoriophycideae</taxon>
        <taxon>Oscillatoriales</taxon>
        <taxon>Sirenicapillariaceae</taxon>
        <taxon>Limnoraphis</taxon>
    </lineage>
</organism>
<keyword evidence="2" id="KW-0812">Transmembrane</keyword>
<feature type="compositionally biased region" description="Low complexity" evidence="1">
    <location>
        <begin position="8"/>
        <end position="18"/>
    </location>
</feature>
<comment type="caution">
    <text evidence="4">The sequence shown here is derived from an EMBL/GenBank/DDBJ whole genome shotgun (WGS) entry which is preliminary data.</text>
</comment>
<gene>
    <name evidence="4" type="ORF">WN50_04140</name>
</gene>
<reference evidence="4 5" key="1">
    <citation type="submission" date="2015-06" db="EMBL/GenBank/DDBJ databases">
        <title>Draft genome assembly of filamentous brackish cyanobacterium Limnoraphis robusta strain CS-951.</title>
        <authorList>
            <person name="Willis A."/>
            <person name="Parks M."/>
            <person name="Burford M.A."/>
        </authorList>
    </citation>
    <scope>NUCLEOTIDE SEQUENCE [LARGE SCALE GENOMIC DNA]</scope>
    <source>
        <strain evidence="4 5">CS-951</strain>
    </source>
</reference>
<feature type="compositionally biased region" description="Acidic residues" evidence="1">
    <location>
        <begin position="505"/>
        <end position="530"/>
    </location>
</feature>
<protein>
    <submittedName>
        <fullName evidence="4">Beta-lactamase</fullName>
    </submittedName>
</protein>
<dbReference type="EMBL" id="LATL02000181">
    <property type="protein sequence ID" value="KKD39335.1"/>
    <property type="molecule type" value="Genomic_DNA"/>
</dbReference>
<feature type="compositionally biased region" description="Basic and acidic residues" evidence="1">
    <location>
        <begin position="495"/>
        <end position="504"/>
    </location>
</feature>
<evidence type="ECO:0000256" key="2">
    <source>
        <dbReference type="SAM" id="Phobius"/>
    </source>
</evidence>
<dbReference type="RefSeq" id="WP_046277244.1">
    <property type="nucleotide sequence ID" value="NZ_LATL02000181.1"/>
</dbReference>
<evidence type="ECO:0000313" key="5">
    <source>
        <dbReference type="Proteomes" id="UP000033607"/>
    </source>
</evidence>
<dbReference type="PANTHER" id="PTHR35333:SF4">
    <property type="entry name" value="SLR0121 PROTEIN"/>
    <property type="match status" value="1"/>
</dbReference>
<dbReference type="Proteomes" id="UP000033607">
    <property type="component" value="Unassembled WGS sequence"/>
</dbReference>
<evidence type="ECO:0000259" key="3">
    <source>
        <dbReference type="Pfam" id="PF13354"/>
    </source>
</evidence>
<dbReference type="GO" id="GO:0046677">
    <property type="term" value="P:response to antibiotic"/>
    <property type="evidence" value="ECO:0007669"/>
    <property type="project" value="InterPro"/>
</dbReference>
<evidence type="ECO:0000313" key="4">
    <source>
        <dbReference type="EMBL" id="KKD39335.1"/>
    </source>
</evidence>
<dbReference type="GO" id="GO:0030655">
    <property type="term" value="P:beta-lactam antibiotic catabolic process"/>
    <property type="evidence" value="ECO:0007669"/>
    <property type="project" value="InterPro"/>
</dbReference>
<dbReference type="InterPro" id="IPR000871">
    <property type="entry name" value="Beta-lactam_class-A"/>
</dbReference>
<proteinExistence type="predicted"/>
<accession>A0A0F5YMC3</accession>
<dbReference type="SUPFAM" id="SSF56601">
    <property type="entry name" value="beta-lactamase/transpeptidase-like"/>
    <property type="match status" value="1"/>
</dbReference>
<dbReference type="Gene3D" id="3.40.710.10">
    <property type="entry name" value="DD-peptidase/beta-lactamase superfamily"/>
    <property type="match status" value="1"/>
</dbReference>
<dbReference type="PANTHER" id="PTHR35333">
    <property type="entry name" value="BETA-LACTAMASE"/>
    <property type="match status" value="1"/>
</dbReference>
<keyword evidence="2" id="KW-1133">Transmembrane helix</keyword>
<sequence>MAQRSPRHLSLVSSSRSGSRSRESPSRNGSAATSRRRRRDRRSASSQPSGFFKGWIAPFLRFKNSNASSSPSRFDTSRRAESLEPLVSQLRQRQQTRQQEDRRKTPPPRRNRTRQPSSSPLPLLIADSRKKLNVPSPASSRQSRSLAPTDPPAASVSTASSRPRVIRKQKRRFSPMIYGARLLILGIGIGVISGTVLSVLSSLGRLGSSAATSSANLGLESQQSPTPTPVGVETLPLSVQLNQEIKNLKQQILALTPENSNLKPGVLLLDLDTGGYVDINSESAFMAASTIKVPILVAFFQAVDEGKIRLDETLTMQDQHIAGGSGDMQYKPAGTEFTALETATKMIVVSDNTATNMLIERLGGAEFINQKFLDWGMKNTVIRDVLPDLRGTNKTTPRDLVNLLTQLNQGGLVSMKSRDRIFRIMEKTENDSLLPSGLGKGAVIAHKTGNLKLVTGDVGLIDLPNGKRYLLAVIVERNEEDSAAESLIRNISKTVYEDFSRSPEPETEAESTEDSEVQDPENSEDTEEEN</sequence>
<feature type="region of interest" description="Disordered" evidence="1">
    <location>
        <begin position="494"/>
        <end position="530"/>
    </location>
</feature>
<feature type="compositionally biased region" description="Polar residues" evidence="1">
    <location>
        <begin position="136"/>
        <end position="146"/>
    </location>
</feature>
<feature type="region of interest" description="Disordered" evidence="1">
    <location>
        <begin position="1"/>
        <end position="167"/>
    </location>
</feature>
<dbReference type="InterPro" id="IPR012338">
    <property type="entry name" value="Beta-lactam/transpept-like"/>
</dbReference>
<feature type="domain" description="Beta-lactamase class A catalytic" evidence="3">
    <location>
        <begin position="265"/>
        <end position="474"/>
    </location>
</feature>
<keyword evidence="2" id="KW-0472">Membrane</keyword>
<dbReference type="PATRIC" id="fig|1637645.4.peg.3623"/>
<dbReference type="GO" id="GO:0008800">
    <property type="term" value="F:beta-lactamase activity"/>
    <property type="evidence" value="ECO:0007669"/>
    <property type="project" value="InterPro"/>
</dbReference>
<dbReference type="Pfam" id="PF13354">
    <property type="entry name" value="Beta-lactamase2"/>
    <property type="match status" value="1"/>
</dbReference>
<evidence type="ECO:0000256" key="1">
    <source>
        <dbReference type="SAM" id="MobiDB-lite"/>
    </source>
</evidence>
<dbReference type="InterPro" id="IPR045155">
    <property type="entry name" value="Beta-lactam_cat"/>
</dbReference>